<protein>
    <submittedName>
        <fullName evidence="2">Uncharacterized protein</fullName>
    </submittedName>
</protein>
<feature type="compositionally biased region" description="Low complexity" evidence="1">
    <location>
        <begin position="27"/>
        <end position="36"/>
    </location>
</feature>
<gene>
    <name evidence="2" type="ORF">K491DRAFT_783000</name>
</gene>
<name>A0A6A6SQJ6_9PLEO</name>
<keyword evidence="3" id="KW-1185">Reference proteome</keyword>
<feature type="region of interest" description="Disordered" evidence="1">
    <location>
        <begin position="130"/>
        <end position="187"/>
    </location>
</feature>
<feature type="region of interest" description="Disordered" evidence="1">
    <location>
        <begin position="1"/>
        <end position="44"/>
    </location>
</feature>
<dbReference type="EMBL" id="MU004474">
    <property type="protein sequence ID" value="KAF2649910.1"/>
    <property type="molecule type" value="Genomic_DNA"/>
</dbReference>
<dbReference type="Proteomes" id="UP000799324">
    <property type="component" value="Unassembled WGS sequence"/>
</dbReference>
<sequence length="220" mass="22605">MASNNTFRASGLANSRYNQTSPPASPPAALTTSTASQPSDPAYSQAAYNDTALDDLGAARYEADVAGIGDRDTSLMTGHPVTVAKGRAPRGLENAVFAWNSMAYTMDDDERNVKEEAKGDLHGGQLHRANRAARGETPAFGGQGGGRGGYGGERGGGMGGRGRGGRAGAHGGGFGGGGGGGEESLQAAMKPSYEAPPLAKGFPEELKEMSRDLFWNEPIV</sequence>
<proteinExistence type="predicted"/>
<reference evidence="2" key="1">
    <citation type="journal article" date="2020" name="Stud. Mycol.">
        <title>101 Dothideomycetes genomes: a test case for predicting lifestyles and emergence of pathogens.</title>
        <authorList>
            <person name="Haridas S."/>
            <person name="Albert R."/>
            <person name="Binder M."/>
            <person name="Bloem J."/>
            <person name="Labutti K."/>
            <person name="Salamov A."/>
            <person name="Andreopoulos B."/>
            <person name="Baker S."/>
            <person name="Barry K."/>
            <person name="Bills G."/>
            <person name="Bluhm B."/>
            <person name="Cannon C."/>
            <person name="Castanera R."/>
            <person name="Culley D."/>
            <person name="Daum C."/>
            <person name="Ezra D."/>
            <person name="Gonzalez J."/>
            <person name="Henrissat B."/>
            <person name="Kuo A."/>
            <person name="Liang C."/>
            <person name="Lipzen A."/>
            <person name="Lutzoni F."/>
            <person name="Magnuson J."/>
            <person name="Mondo S."/>
            <person name="Nolan M."/>
            <person name="Ohm R."/>
            <person name="Pangilinan J."/>
            <person name="Park H.-J."/>
            <person name="Ramirez L."/>
            <person name="Alfaro M."/>
            <person name="Sun H."/>
            <person name="Tritt A."/>
            <person name="Yoshinaga Y."/>
            <person name="Zwiers L.-H."/>
            <person name="Turgeon B."/>
            <person name="Goodwin S."/>
            <person name="Spatafora J."/>
            <person name="Crous P."/>
            <person name="Grigoriev I."/>
        </authorList>
    </citation>
    <scope>NUCLEOTIDE SEQUENCE</scope>
    <source>
        <strain evidence="2">CBS 122681</strain>
    </source>
</reference>
<evidence type="ECO:0000313" key="3">
    <source>
        <dbReference type="Proteomes" id="UP000799324"/>
    </source>
</evidence>
<dbReference type="OrthoDB" id="3784677at2759"/>
<evidence type="ECO:0000313" key="2">
    <source>
        <dbReference type="EMBL" id="KAF2649910.1"/>
    </source>
</evidence>
<dbReference type="AlphaFoldDB" id="A0A6A6SQJ6"/>
<organism evidence="2 3">
    <name type="scientific">Lophiostoma macrostomum CBS 122681</name>
    <dbReference type="NCBI Taxonomy" id="1314788"/>
    <lineage>
        <taxon>Eukaryota</taxon>
        <taxon>Fungi</taxon>
        <taxon>Dikarya</taxon>
        <taxon>Ascomycota</taxon>
        <taxon>Pezizomycotina</taxon>
        <taxon>Dothideomycetes</taxon>
        <taxon>Pleosporomycetidae</taxon>
        <taxon>Pleosporales</taxon>
        <taxon>Lophiostomataceae</taxon>
        <taxon>Lophiostoma</taxon>
    </lineage>
</organism>
<feature type="compositionally biased region" description="Gly residues" evidence="1">
    <location>
        <begin position="141"/>
        <end position="182"/>
    </location>
</feature>
<evidence type="ECO:0000256" key="1">
    <source>
        <dbReference type="SAM" id="MobiDB-lite"/>
    </source>
</evidence>
<accession>A0A6A6SQJ6</accession>
<feature type="compositionally biased region" description="Polar residues" evidence="1">
    <location>
        <begin position="1"/>
        <end position="19"/>
    </location>
</feature>